<feature type="domain" description="F-box" evidence="1">
    <location>
        <begin position="72"/>
        <end position="104"/>
    </location>
</feature>
<evidence type="ECO:0000313" key="3">
    <source>
        <dbReference type="Proteomes" id="UP000728032"/>
    </source>
</evidence>
<dbReference type="AlphaFoldDB" id="A0A7R9LMF2"/>
<accession>A0A7R9LMF2</accession>
<dbReference type="CDD" id="cd09917">
    <property type="entry name" value="F-box_SF"/>
    <property type="match status" value="1"/>
</dbReference>
<keyword evidence="3" id="KW-1185">Reference proteome</keyword>
<dbReference type="EMBL" id="OC916258">
    <property type="protein sequence ID" value="CAD7643667.1"/>
    <property type="molecule type" value="Genomic_DNA"/>
</dbReference>
<protein>
    <recommendedName>
        <fullName evidence="1">F-box domain-containing protein</fullName>
    </recommendedName>
</protein>
<evidence type="ECO:0000259" key="1">
    <source>
        <dbReference type="Pfam" id="PF12937"/>
    </source>
</evidence>
<dbReference type="Pfam" id="PF12937">
    <property type="entry name" value="F-box-like"/>
    <property type="match status" value="1"/>
</dbReference>
<feature type="non-terminal residue" evidence="2">
    <location>
        <position position="433"/>
    </location>
</feature>
<dbReference type="Proteomes" id="UP000728032">
    <property type="component" value="Unassembled WGS sequence"/>
</dbReference>
<proteinExistence type="predicted"/>
<gene>
    <name evidence="2" type="ORF">ONB1V03_LOCUS4254</name>
</gene>
<sequence>DSYCVNTYAKHPFRVCHHNRHHHSTGSLSVTTIDTIRSTGSLSIHAIVSVWIKSSMDCKKVYPKDSLDRLGDDLCQHLLSFLSLEDRFRCECVSKQWQRVVYETQTELTIDPQLMGSTISEESFETLLQKCENITRIEFLCFNDLNDTIIDSIAKHCHHLNAIYIENNFGLNDSRIERLFKRFAKQLKSIECQDMGPNSGDHNCIADNIKFCTHLTRLGNSFYNNMRLYRVVTGDETDVLFKRLTSFQFTYSNEDVKCFDVFVNRYQNQMKSMDVFIDETSEDLLQKSVDILMSGLSRMRALIDLKIHCSEKTLSDIIADQLRHIGANCGQLRRLSIDVYMRGHDSRHISDQTLWRLMQTINDNFHGLRRLRFSDPIPKPLTINVNDLMQTIDKLKLMVCLERVGDRNRLIGFSCSNQYVITRNITFKLMMFY</sequence>
<dbReference type="Gene3D" id="1.20.1280.50">
    <property type="match status" value="1"/>
</dbReference>
<feature type="non-terminal residue" evidence="2">
    <location>
        <position position="1"/>
    </location>
</feature>
<evidence type="ECO:0000313" key="2">
    <source>
        <dbReference type="EMBL" id="CAD7643667.1"/>
    </source>
</evidence>
<reference evidence="2" key="1">
    <citation type="submission" date="2020-11" db="EMBL/GenBank/DDBJ databases">
        <authorList>
            <person name="Tran Van P."/>
        </authorList>
    </citation>
    <scope>NUCLEOTIDE SEQUENCE</scope>
</reference>
<dbReference type="EMBL" id="CAJPVJ010001433">
    <property type="protein sequence ID" value="CAG2164705.1"/>
    <property type="molecule type" value="Genomic_DNA"/>
</dbReference>
<dbReference type="Gene3D" id="3.80.10.10">
    <property type="entry name" value="Ribonuclease Inhibitor"/>
    <property type="match status" value="1"/>
</dbReference>
<dbReference type="SUPFAM" id="SSF81383">
    <property type="entry name" value="F-box domain"/>
    <property type="match status" value="1"/>
</dbReference>
<dbReference type="InterPro" id="IPR001810">
    <property type="entry name" value="F-box_dom"/>
</dbReference>
<organism evidence="2">
    <name type="scientific">Oppiella nova</name>
    <dbReference type="NCBI Taxonomy" id="334625"/>
    <lineage>
        <taxon>Eukaryota</taxon>
        <taxon>Metazoa</taxon>
        <taxon>Ecdysozoa</taxon>
        <taxon>Arthropoda</taxon>
        <taxon>Chelicerata</taxon>
        <taxon>Arachnida</taxon>
        <taxon>Acari</taxon>
        <taxon>Acariformes</taxon>
        <taxon>Sarcoptiformes</taxon>
        <taxon>Oribatida</taxon>
        <taxon>Brachypylina</taxon>
        <taxon>Oppioidea</taxon>
        <taxon>Oppiidae</taxon>
        <taxon>Oppiella</taxon>
    </lineage>
</organism>
<name>A0A7R9LMF2_9ACAR</name>
<dbReference type="OrthoDB" id="6478838at2759"/>
<dbReference type="SUPFAM" id="SSF52047">
    <property type="entry name" value="RNI-like"/>
    <property type="match status" value="1"/>
</dbReference>
<dbReference type="InterPro" id="IPR036047">
    <property type="entry name" value="F-box-like_dom_sf"/>
</dbReference>
<dbReference type="InterPro" id="IPR032675">
    <property type="entry name" value="LRR_dom_sf"/>
</dbReference>